<dbReference type="eggNOG" id="arCOG03409">
    <property type="taxonomic scope" value="Archaea"/>
</dbReference>
<dbReference type="HOGENOM" id="CLU_070505_0_0_2"/>
<evidence type="ECO:0000313" key="2">
    <source>
        <dbReference type="EMBL" id="CCC81966.1"/>
    </source>
</evidence>
<organism evidence="2 3">
    <name type="scientific">Thermoproteus tenax (strain ATCC 35583 / DSM 2078 / JCM 9277 / NBRC 100435 / Kra 1)</name>
    <dbReference type="NCBI Taxonomy" id="768679"/>
    <lineage>
        <taxon>Archaea</taxon>
        <taxon>Thermoproteota</taxon>
        <taxon>Thermoprotei</taxon>
        <taxon>Thermoproteales</taxon>
        <taxon>Thermoproteaceae</taxon>
        <taxon>Thermoproteus</taxon>
    </lineage>
</organism>
<dbReference type="SMART" id="SM00382">
    <property type="entry name" value="AAA"/>
    <property type="match status" value="1"/>
</dbReference>
<dbReference type="OrthoDB" id="25948at2157"/>
<feature type="domain" description="AAA+ ATPase" evidence="1">
    <location>
        <begin position="22"/>
        <end position="189"/>
    </location>
</feature>
<dbReference type="Gene3D" id="3.40.50.300">
    <property type="entry name" value="P-loop containing nucleotide triphosphate hydrolases"/>
    <property type="match status" value="1"/>
</dbReference>
<dbReference type="SUPFAM" id="SSF52540">
    <property type="entry name" value="P-loop containing nucleoside triphosphate hydrolases"/>
    <property type="match status" value="1"/>
</dbReference>
<proteinExistence type="predicted"/>
<dbReference type="PaxDb" id="768679-TTX_1328"/>
<sequence>MHIFVGRSRELGWFRDVMRMQHTYPFLLYGPLGCGKTTLAQRVAERAEELFGGDVVVLYINARAKRAKNALFTNAVQWLKEALSIFAKAVAGEVGEFLARTAVDIALYFAEKTSKDILLIVDEFHRAYREDPVGWVKYFMDLMEHPTMRDEGLRDKIYNVVLITSEYTAVERILPKGYADPYMVWNLAREEFRELHEALSPPIDFEALWRTCGGNPRCAGDLMELGWDVERYIKAIVKRERVDKMAREAAKLGAVELLRRATEDPDVLDQPGAERLERLLYKYNKVLELTETIAGGKPPRDPVIGIGERYAWHWPALRDAVAKTL</sequence>
<dbReference type="GO" id="GO:0005524">
    <property type="term" value="F:ATP binding"/>
    <property type="evidence" value="ECO:0007669"/>
    <property type="project" value="InterPro"/>
</dbReference>
<reference evidence="2 3" key="1">
    <citation type="journal article" date="2011" name="PLoS ONE">
        <title>The complete genome sequence of Thermoproteus tenax: a physiologically versatile member of the Crenarchaeota.</title>
        <authorList>
            <person name="Siebers B."/>
            <person name="Zaparty M."/>
            <person name="Raddatz G."/>
            <person name="Tjaden B."/>
            <person name="Albers S.V."/>
            <person name="Bell S.D."/>
            <person name="Blombach F."/>
            <person name="Kletzin A."/>
            <person name="Kyrpides N."/>
            <person name="Lanz C."/>
            <person name="Plagens A."/>
            <person name="Rampp M."/>
            <person name="Rosinus A."/>
            <person name="von Jan M."/>
            <person name="Makarova K.S."/>
            <person name="Klenk H.P."/>
            <person name="Schuster S.C."/>
            <person name="Hensel R."/>
        </authorList>
    </citation>
    <scope>NUCLEOTIDE SEQUENCE [LARGE SCALE GENOMIC DNA]</scope>
    <source>
        <strain evidence="3">ATCC 35583 / DSM 2078 / JCM 9277 / NBRC 100435 / Kra 1</strain>
    </source>
</reference>
<gene>
    <name evidence="2" type="ordered locus">TTX_1328</name>
</gene>
<dbReference type="CDD" id="cd00009">
    <property type="entry name" value="AAA"/>
    <property type="match status" value="1"/>
</dbReference>
<protein>
    <submittedName>
        <fullName evidence="2">AAA+ superfamily ATPase</fullName>
    </submittedName>
</protein>
<dbReference type="EMBL" id="FN869859">
    <property type="protein sequence ID" value="CCC81966.1"/>
    <property type="molecule type" value="Genomic_DNA"/>
</dbReference>
<dbReference type="Pfam" id="PF01637">
    <property type="entry name" value="ATPase_2"/>
    <property type="match status" value="1"/>
</dbReference>
<evidence type="ECO:0000313" key="3">
    <source>
        <dbReference type="Proteomes" id="UP000002654"/>
    </source>
</evidence>
<dbReference type="KEGG" id="ttn:TTX_1328"/>
<dbReference type="AlphaFoldDB" id="G4RK71"/>
<name>G4RK71_THETK</name>
<accession>G4RK71</accession>
<dbReference type="PATRIC" id="fig|768679.9.peg.1347"/>
<dbReference type="InterPro" id="IPR027417">
    <property type="entry name" value="P-loop_NTPase"/>
</dbReference>
<dbReference type="InterPro" id="IPR003593">
    <property type="entry name" value="AAA+_ATPase"/>
</dbReference>
<dbReference type="InterPro" id="IPR011579">
    <property type="entry name" value="ATPase_dom"/>
</dbReference>
<dbReference type="GeneID" id="11262211"/>
<dbReference type="RefSeq" id="WP_014127221.1">
    <property type="nucleotide sequence ID" value="NC_016070.1"/>
</dbReference>
<dbReference type="Proteomes" id="UP000002654">
    <property type="component" value="Chromosome"/>
</dbReference>
<evidence type="ECO:0000259" key="1">
    <source>
        <dbReference type="SMART" id="SM00382"/>
    </source>
</evidence>
<keyword evidence="3" id="KW-1185">Reference proteome</keyword>